<sequence length="618" mass="67733">MGGLGAPFILCPLSERRDFLGISGADGSIVLTTGKNMAIRYHVLEQKQETSWTSSRHWFTSRVVKCADIGKYGAILDNNTVAVWNEDDTAMGDVTKMKFSDPIWELNPSSSLTEDGALVIFENGFTTPLAPLLTSDQKKKLRKAIATGKGFVDTECDTIIDAAQCHPEKVVIISAPKKAGRAIVTRDVMKVTLLHKNQIVTQIEVKSEFVGHCILPGDDGPSILYLGRDGRLWQQFLTTPLPAPSLVGSLAKVISPLTPVVLHPAPPSSKDGDWSKVVIYGSDPSEEGALIALYDLKYDIVVAKQSLKMYANPPIMDVLGGNVLIPVGLHVLVIALYSSKSRLSGVVGKHGIRSGEEVFEQRSPFVLDPVTSVGWTVDVEQPHGHHNKQAAAAKKLLRSASSNAEVNAIKKSFPEFWEVVQQYKILEREGQPQSLICTQILPLALTKGDAALDWMLQNFTDIPESHLIIILAKLLDNMTDSITASHSLLDLILSRSVDPAQLVGALTSLDFILSRRLALYLKFKMESALTMGSESGDDTMTSSVLWLTSLLDAHYTHFVLGDELSLVEELLSVVAKGAAWLEAIAELEPYLILTQQKIDFQPRPNPHSKWRTEILTFT</sequence>
<dbReference type="AlphaFoldDB" id="A0A226CXQ1"/>
<protein>
    <submittedName>
        <fullName evidence="2">Nucleolar protein 11</fullName>
    </submittedName>
</protein>
<keyword evidence="3" id="KW-1185">Reference proteome</keyword>
<dbReference type="PANTHER" id="PTHR15633:SF2">
    <property type="entry name" value="NUCLEOLAR PROTEIN 11"/>
    <property type="match status" value="1"/>
</dbReference>
<feature type="domain" description="Nucleolar protein 11 N-terminal" evidence="1">
    <location>
        <begin position="3"/>
        <end position="328"/>
    </location>
</feature>
<name>A0A226CXQ1_FOLCA</name>
<dbReference type="GO" id="GO:0005730">
    <property type="term" value="C:nucleolus"/>
    <property type="evidence" value="ECO:0007669"/>
    <property type="project" value="TreeGrafter"/>
</dbReference>
<gene>
    <name evidence="2" type="ORF">Fcan01_27985</name>
</gene>
<dbReference type="EMBL" id="LNIX01000061">
    <property type="protein sequence ID" value="OXA37267.1"/>
    <property type="molecule type" value="Genomic_DNA"/>
</dbReference>
<evidence type="ECO:0000313" key="2">
    <source>
        <dbReference type="EMBL" id="OXA37267.1"/>
    </source>
</evidence>
<dbReference type="Pfam" id="PF08168">
    <property type="entry name" value="NOL11_N"/>
    <property type="match status" value="1"/>
</dbReference>
<dbReference type="GO" id="GO:0003723">
    <property type="term" value="F:RNA binding"/>
    <property type="evidence" value="ECO:0007669"/>
    <property type="project" value="TreeGrafter"/>
</dbReference>
<dbReference type="GO" id="GO:0030490">
    <property type="term" value="P:maturation of SSU-rRNA"/>
    <property type="evidence" value="ECO:0007669"/>
    <property type="project" value="InterPro"/>
</dbReference>
<accession>A0A226CXQ1</accession>
<dbReference type="Proteomes" id="UP000198287">
    <property type="component" value="Unassembled WGS sequence"/>
</dbReference>
<proteinExistence type="predicted"/>
<dbReference type="OMA" id="WTSKDHI"/>
<organism evidence="2 3">
    <name type="scientific">Folsomia candida</name>
    <name type="common">Springtail</name>
    <dbReference type="NCBI Taxonomy" id="158441"/>
    <lineage>
        <taxon>Eukaryota</taxon>
        <taxon>Metazoa</taxon>
        <taxon>Ecdysozoa</taxon>
        <taxon>Arthropoda</taxon>
        <taxon>Hexapoda</taxon>
        <taxon>Collembola</taxon>
        <taxon>Entomobryomorpha</taxon>
        <taxon>Isotomoidea</taxon>
        <taxon>Isotomidae</taxon>
        <taxon>Proisotominae</taxon>
        <taxon>Folsomia</taxon>
    </lineage>
</organism>
<reference evidence="2 3" key="1">
    <citation type="submission" date="2015-12" db="EMBL/GenBank/DDBJ databases">
        <title>The genome of Folsomia candida.</title>
        <authorList>
            <person name="Faddeeva A."/>
            <person name="Derks M.F."/>
            <person name="Anvar Y."/>
            <person name="Smit S."/>
            <person name="Van Straalen N."/>
            <person name="Roelofs D."/>
        </authorList>
    </citation>
    <scope>NUCLEOTIDE SEQUENCE [LARGE SCALE GENOMIC DNA]</scope>
    <source>
        <strain evidence="2 3">VU population</strain>
        <tissue evidence="2">Whole body</tissue>
    </source>
</reference>
<evidence type="ECO:0000313" key="3">
    <source>
        <dbReference type="Proteomes" id="UP000198287"/>
    </source>
</evidence>
<dbReference type="PANTHER" id="PTHR15633">
    <property type="entry name" value="NUCLEOLAR PROTEIN 11"/>
    <property type="match status" value="1"/>
</dbReference>
<comment type="caution">
    <text evidence="2">The sequence shown here is derived from an EMBL/GenBank/DDBJ whole genome shotgun (WGS) entry which is preliminary data.</text>
</comment>
<evidence type="ECO:0000259" key="1">
    <source>
        <dbReference type="Pfam" id="PF08168"/>
    </source>
</evidence>
<dbReference type="InterPro" id="IPR042859">
    <property type="entry name" value="NOL11"/>
</dbReference>
<dbReference type="InterPro" id="IPR012584">
    <property type="entry name" value="NOL11_N"/>
</dbReference>
<dbReference type="OrthoDB" id="6502630at2759"/>